<accession>A0A210QPV1</accession>
<name>A0A210QPV1_MIZYE</name>
<feature type="domain" description="ShKT" evidence="2">
    <location>
        <begin position="48"/>
        <end position="84"/>
    </location>
</feature>
<comment type="caution">
    <text evidence="3">The sequence shown here is derived from an EMBL/GenBank/DDBJ whole genome shotgun (WGS) entry which is preliminary data.</text>
</comment>
<feature type="chain" id="PRO_5012600516" description="ShKT domain-containing protein" evidence="1">
    <location>
        <begin position="23"/>
        <end position="175"/>
    </location>
</feature>
<reference evidence="3 4" key="1">
    <citation type="journal article" date="2017" name="Nat. Ecol. Evol.">
        <title>Scallop genome provides insights into evolution of bilaterian karyotype and development.</title>
        <authorList>
            <person name="Wang S."/>
            <person name="Zhang J."/>
            <person name="Jiao W."/>
            <person name="Li J."/>
            <person name="Xun X."/>
            <person name="Sun Y."/>
            <person name="Guo X."/>
            <person name="Huan P."/>
            <person name="Dong B."/>
            <person name="Zhang L."/>
            <person name="Hu X."/>
            <person name="Sun X."/>
            <person name="Wang J."/>
            <person name="Zhao C."/>
            <person name="Wang Y."/>
            <person name="Wang D."/>
            <person name="Huang X."/>
            <person name="Wang R."/>
            <person name="Lv J."/>
            <person name="Li Y."/>
            <person name="Zhang Z."/>
            <person name="Liu B."/>
            <person name="Lu W."/>
            <person name="Hui Y."/>
            <person name="Liang J."/>
            <person name="Zhou Z."/>
            <person name="Hou R."/>
            <person name="Li X."/>
            <person name="Liu Y."/>
            <person name="Li H."/>
            <person name="Ning X."/>
            <person name="Lin Y."/>
            <person name="Zhao L."/>
            <person name="Xing Q."/>
            <person name="Dou J."/>
            <person name="Li Y."/>
            <person name="Mao J."/>
            <person name="Guo H."/>
            <person name="Dou H."/>
            <person name="Li T."/>
            <person name="Mu C."/>
            <person name="Jiang W."/>
            <person name="Fu Q."/>
            <person name="Fu X."/>
            <person name="Miao Y."/>
            <person name="Liu J."/>
            <person name="Yu Q."/>
            <person name="Li R."/>
            <person name="Liao H."/>
            <person name="Li X."/>
            <person name="Kong Y."/>
            <person name="Jiang Z."/>
            <person name="Chourrout D."/>
            <person name="Li R."/>
            <person name="Bao Z."/>
        </authorList>
    </citation>
    <scope>NUCLEOTIDE SEQUENCE [LARGE SCALE GENOMIC DNA]</scope>
    <source>
        <strain evidence="3 4">PY_sf001</strain>
    </source>
</reference>
<dbReference type="InterPro" id="IPR003582">
    <property type="entry name" value="ShKT_dom"/>
</dbReference>
<evidence type="ECO:0000259" key="2">
    <source>
        <dbReference type="SMART" id="SM00254"/>
    </source>
</evidence>
<gene>
    <name evidence="3" type="ORF">KP79_PYT18181</name>
</gene>
<keyword evidence="1" id="KW-0732">Signal</keyword>
<feature type="domain" description="ShKT" evidence="2">
    <location>
        <begin position="86"/>
        <end position="122"/>
    </location>
</feature>
<evidence type="ECO:0000313" key="3">
    <source>
        <dbReference type="EMBL" id="OWF50766.1"/>
    </source>
</evidence>
<evidence type="ECO:0000256" key="1">
    <source>
        <dbReference type="SAM" id="SignalP"/>
    </source>
</evidence>
<proteinExistence type="predicted"/>
<dbReference type="AlphaFoldDB" id="A0A210QPV1"/>
<feature type="domain" description="ShKT" evidence="2">
    <location>
        <begin position="141"/>
        <end position="175"/>
    </location>
</feature>
<organism evidence="3 4">
    <name type="scientific">Mizuhopecten yessoensis</name>
    <name type="common">Japanese scallop</name>
    <name type="synonym">Patinopecten yessoensis</name>
    <dbReference type="NCBI Taxonomy" id="6573"/>
    <lineage>
        <taxon>Eukaryota</taxon>
        <taxon>Metazoa</taxon>
        <taxon>Spiralia</taxon>
        <taxon>Lophotrochozoa</taxon>
        <taxon>Mollusca</taxon>
        <taxon>Bivalvia</taxon>
        <taxon>Autobranchia</taxon>
        <taxon>Pteriomorphia</taxon>
        <taxon>Pectinida</taxon>
        <taxon>Pectinoidea</taxon>
        <taxon>Pectinidae</taxon>
        <taxon>Mizuhopecten</taxon>
    </lineage>
</organism>
<dbReference type="Proteomes" id="UP000242188">
    <property type="component" value="Unassembled WGS sequence"/>
</dbReference>
<dbReference type="OrthoDB" id="6121024at2759"/>
<dbReference type="SMART" id="SM00254">
    <property type="entry name" value="ShKT"/>
    <property type="match status" value="3"/>
</dbReference>
<dbReference type="EMBL" id="NEDP02002474">
    <property type="protein sequence ID" value="OWF50766.1"/>
    <property type="molecule type" value="Genomic_DNA"/>
</dbReference>
<protein>
    <recommendedName>
        <fullName evidence="2">ShKT domain-containing protein</fullName>
    </recommendedName>
</protein>
<feature type="signal peptide" evidence="1">
    <location>
        <begin position="1"/>
        <end position="22"/>
    </location>
</feature>
<evidence type="ECO:0000313" key="4">
    <source>
        <dbReference type="Proteomes" id="UP000242188"/>
    </source>
</evidence>
<sequence length="175" mass="19050">MSFYLVILALAATTCKEMSSLATTTNMFTTRMPTPPATDMTTATKATECVDVFHHCAAFNTTACDANHQSWAKKYCAKYCNLCDDSCVDKEPNCETYGLAACQTAFSSWATKNCARFCGICINAEIPTPPASPDALPSRAGCHDVQDCNAYSRDVCTDYAIWARQHCASYCGFCT</sequence>
<dbReference type="Pfam" id="PF01549">
    <property type="entry name" value="ShK"/>
    <property type="match status" value="3"/>
</dbReference>
<keyword evidence="4" id="KW-1185">Reference proteome</keyword>